<reference evidence="2" key="1">
    <citation type="submission" date="2018-05" db="EMBL/GenBank/DDBJ databases">
        <authorList>
            <person name="Lanie J.A."/>
            <person name="Ng W.-L."/>
            <person name="Kazmierczak K.M."/>
            <person name="Andrzejewski T.M."/>
            <person name="Davidsen T.M."/>
            <person name="Wayne K.J."/>
            <person name="Tettelin H."/>
            <person name="Glass J.I."/>
            <person name="Rusch D."/>
            <person name="Podicherti R."/>
            <person name="Tsui H.-C.T."/>
            <person name="Winkler M.E."/>
        </authorList>
    </citation>
    <scope>NUCLEOTIDE SEQUENCE</scope>
</reference>
<dbReference type="EMBL" id="UINC01044481">
    <property type="protein sequence ID" value="SVB50008.1"/>
    <property type="molecule type" value="Genomic_DNA"/>
</dbReference>
<accession>A0A382EGZ2</accession>
<keyword evidence="1" id="KW-0472">Membrane</keyword>
<protein>
    <submittedName>
        <fullName evidence="2">Uncharacterized protein</fullName>
    </submittedName>
</protein>
<organism evidence="2">
    <name type="scientific">marine metagenome</name>
    <dbReference type="NCBI Taxonomy" id="408172"/>
    <lineage>
        <taxon>unclassified sequences</taxon>
        <taxon>metagenomes</taxon>
        <taxon>ecological metagenomes</taxon>
    </lineage>
</organism>
<dbReference type="AlphaFoldDB" id="A0A382EGZ2"/>
<evidence type="ECO:0000256" key="1">
    <source>
        <dbReference type="SAM" id="Phobius"/>
    </source>
</evidence>
<sequence length="135" mass="14199">MEQPPKLPAKATRPTKLHLHRLSGLWVFLVDNAFFGATLATAGLALPVSCTLAFFAGAIGVFLIQKILNRDSFAQALRKALIAGILSGIPFSIAGTIYGGWVMAVAGLSKKDVPVEEPPIDVQASASQDQSSASH</sequence>
<feature type="transmembrane region" description="Helical" evidence="1">
    <location>
        <begin position="80"/>
        <end position="101"/>
    </location>
</feature>
<name>A0A382EGZ2_9ZZZZ</name>
<keyword evidence="1" id="KW-1133">Transmembrane helix</keyword>
<evidence type="ECO:0000313" key="2">
    <source>
        <dbReference type="EMBL" id="SVB50008.1"/>
    </source>
</evidence>
<feature type="transmembrane region" description="Helical" evidence="1">
    <location>
        <begin position="46"/>
        <end position="68"/>
    </location>
</feature>
<proteinExistence type="predicted"/>
<keyword evidence="1" id="KW-0812">Transmembrane</keyword>
<gene>
    <name evidence="2" type="ORF">METZ01_LOCUS202862</name>
</gene>